<dbReference type="EMBL" id="QJKJ01001305">
    <property type="protein sequence ID" value="RDY08281.1"/>
    <property type="molecule type" value="Genomic_DNA"/>
</dbReference>
<sequence length="378" mass="43240">MRLWQKATGALKDRYSIWVAKLSPSGPCRNPDLETVIIKATSHDEQCMDYKSVQKVFKWLRTSPLYLKPLLYTLSMRMEKTRSWVVALKGLMLIHGVFLFDLPAVQRMGRLPFDLSRFSDGHMKPHKARVFNAFVRSYFAYLDQKSAFVRVEAMKENKRGNKDKEESVMEELQSLEKLLGLIELLLQIKPRNHDMNVVLIVEAMDCVMDEFLEVYGKFCVRVHRVVLRIIDLGGQVEAGVGLDIVKKAESQGSRISTYFDFCKDIGVLNVSDCPDIVTIDEKDIRELQNISDGCCVSESNDNNAILVRNFSATATNLDQRQSCLKTVITHQWEVFDDDLIDTPSNVATTSYNPFVDYSFSLVPYIPVCNNHVFAWDLL</sequence>
<gene>
    <name evidence="11" type="ORF">CR513_07499</name>
</gene>
<keyword evidence="9" id="KW-0812">Transmembrane</keyword>
<feature type="domain" description="ENTH" evidence="10">
    <location>
        <begin position="25"/>
        <end position="156"/>
    </location>
</feature>
<feature type="non-terminal residue" evidence="11">
    <location>
        <position position="1"/>
    </location>
</feature>
<dbReference type="GO" id="GO:0006900">
    <property type="term" value="P:vesicle budding from membrane"/>
    <property type="evidence" value="ECO:0007669"/>
    <property type="project" value="TreeGrafter"/>
</dbReference>
<dbReference type="InterPro" id="IPR014712">
    <property type="entry name" value="ANTH_dom_sf"/>
</dbReference>
<evidence type="ECO:0000256" key="1">
    <source>
        <dbReference type="ARBA" id="ARBA00004132"/>
    </source>
</evidence>
<name>A0A371HZU9_MUCPR</name>
<dbReference type="FunFam" id="1.25.40.90:FF:000027">
    <property type="entry name" value="Putative clathrin assembly protein"/>
    <property type="match status" value="1"/>
</dbReference>
<proteinExistence type="predicted"/>
<dbReference type="InterPro" id="IPR048050">
    <property type="entry name" value="ANTH_N_plant"/>
</dbReference>
<evidence type="ECO:0000256" key="9">
    <source>
        <dbReference type="PROSITE-ProRule" id="PRU00243"/>
    </source>
</evidence>
<evidence type="ECO:0000256" key="7">
    <source>
        <dbReference type="ARBA" id="ARBA00023176"/>
    </source>
</evidence>
<dbReference type="STRING" id="157652.A0A371HZU9"/>
<organism evidence="11 12">
    <name type="scientific">Mucuna pruriens</name>
    <name type="common">Velvet bean</name>
    <name type="synonym">Dolichos pruriens</name>
    <dbReference type="NCBI Taxonomy" id="157652"/>
    <lineage>
        <taxon>Eukaryota</taxon>
        <taxon>Viridiplantae</taxon>
        <taxon>Streptophyta</taxon>
        <taxon>Embryophyta</taxon>
        <taxon>Tracheophyta</taxon>
        <taxon>Spermatophyta</taxon>
        <taxon>Magnoliopsida</taxon>
        <taxon>eudicotyledons</taxon>
        <taxon>Gunneridae</taxon>
        <taxon>Pentapetalae</taxon>
        <taxon>rosids</taxon>
        <taxon>fabids</taxon>
        <taxon>Fabales</taxon>
        <taxon>Fabaceae</taxon>
        <taxon>Papilionoideae</taxon>
        <taxon>50 kb inversion clade</taxon>
        <taxon>NPAAA clade</taxon>
        <taxon>indigoferoid/millettioid clade</taxon>
        <taxon>Phaseoleae</taxon>
        <taxon>Mucuna</taxon>
    </lineage>
</organism>
<evidence type="ECO:0000313" key="11">
    <source>
        <dbReference type="EMBL" id="RDY08281.1"/>
    </source>
</evidence>
<evidence type="ECO:0000313" key="12">
    <source>
        <dbReference type="Proteomes" id="UP000257109"/>
    </source>
</evidence>
<dbReference type="GO" id="GO:0048268">
    <property type="term" value="P:clathrin coat assembly"/>
    <property type="evidence" value="ECO:0007669"/>
    <property type="project" value="InterPro"/>
</dbReference>
<evidence type="ECO:0000259" key="10">
    <source>
        <dbReference type="PROSITE" id="PS50942"/>
    </source>
</evidence>
<dbReference type="Gene3D" id="1.20.58.150">
    <property type="entry name" value="ANTH domain"/>
    <property type="match status" value="1"/>
</dbReference>
<dbReference type="GO" id="GO:0005545">
    <property type="term" value="F:1-phosphatidylinositol binding"/>
    <property type="evidence" value="ECO:0007669"/>
    <property type="project" value="InterPro"/>
</dbReference>
<comment type="caution">
    <text evidence="11">The sequence shown here is derived from an EMBL/GenBank/DDBJ whole genome shotgun (WGS) entry which is preliminary data.</text>
</comment>
<evidence type="ECO:0000256" key="3">
    <source>
        <dbReference type="ARBA" id="ARBA00004600"/>
    </source>
</evidence>
<evidence type="ECO:0000256" key="8">
    <source>
        <dbReference type="ARBA" id="ARBA00023329"/>
    </source>
</evidence>
<dbReference type="GO" id="GO:0005905">
    <property type="term" value="C:clathrin-coated pit"/>
    <property type="evidence" value="ECO:0007669"/>
    <property type="project" value="UniProtKB-SubCell"/>
</dbReference>
<keyword evidence="4" id="KW-0254">Endocytosis</keyword>
<dbReference type="Proteomes" id="UP000257109">
    <property type="component" value="Unassembled WGS sequence"/>
</dbReference>
<dbReference type="PANTHER" id="PTHR22951:SF19">
    <property type="entry name" value="OS08G0467300 PROTEIN"/>
    <property type="match status" value="1"/>
</dbReference>
<dbReference type="GO" id="GO:0005546">
    <property type="term" value="F:phosphatidylinositol-4,5-bisphosphate binding"/>
    <property type="evidence" value="ECO:0007669"/>
    <property type="project" value="TreeGrafter"/>
</dbReference>
<dbReference type="GO" id="GO:0030136">
    <property type="term" value="C:clathrin-coated vesicle"/>
    <property type="evidence" value="ECO:0007669"/>
    <property type="project" value="UniProtKB-SubCell"/>
</dbReference>
<evidence type="ECO:0000256" key="6">
    <source>
        <dbReference type="ARBA" id="ARBA00023136"/>
    </source>
</evidence>
<dbReference type="PROSITE" id="PS50942">
    <property type="entry name" value="ENTH"/>
    <property type="match status" value="1"/>
</dbReference>
<protein>
    <submittedName>
        <fullName evidence="11">Clathrin assembly protein</fullName>
    </submittedName>
</protein>
<dbReference type="PANTHER" id="PTHR22951">
    <property type="entry name" value="CLATHRIN ASSEMBLY PROTEIN"/>
    <property type="match status" value="1"/>
</dbReference>
<comment type="caution">
    <text evidence="9">Lacks conserved residue(s) required for the propagation of feature annotation.</text>
</comment>
<keyword evidence="7" id="KW-0168">Coated pit</keyword>
<dbReference type="Gene3D" id="1.25.40.90">
    <property type="match status" value="1"/>
</dbReference>
<keyword evidence="5" id="KW-0333">Golgi apparatus</keyword>
<keyword evidence="6 9" id="KW-0472">Membrane</keyword>
<dbReference type="InterPro" id="IPR045192">
    <property type="entry name" value="AP180-like"/>
</dbReference>
<dbReference type="InterPro" id="IPR013809">
    <property type="entry name" value="ENTH"/>
</dbReference>
<dbReference type="InterPro" id="IPR011417">
    <property type="entry name" value="ANTH_dom"/>
</dbReference>
<dbReference type="InterPro" id="IPR008942">
    <property type="entry name" value="ENTH_VHS"/>
</dbReference>
<dbReference type="SUPFAM" id="SSF89009">
    <property type="entry name" value="GAT-like domain"/>
    <property type="match status" value="1"/>
</dbReference>
<feature type="transmembrane region" description="Helical" evidence="9">
    <location>
        <begin position="84"/>
        <end position="105"/>
    </location>
</feature>
<comment type="subcellular location">
    <subcellularLocation>
        <location evidence="1">Cytoplasmic vesicle</location>
        <location evidence="1">Clathrin-coated vesicle</location>
    </subcellularLocation>
    <subcellularLocation>
        <location evidence="2">Golgi apparatus</location>
    </subcellularLocation>
    <subcellularLocation>
        <location evidence="3">Membrane</location>
        <location evidence="3">Clathrin-coated pit</location>
    </subcellularLocation>
</comment>
<dbReference type="GO" id="GO:0005794">
    <property type="term" value="C:Golgi apparatus"/>
    <property type="evidence" value="ECO:0007669"/>
    <property type="project" value="UniProtKB-SubCell"/>
</dbReference>
<reference evidence="11" key="1">
    <citation type="submission" date="2018-05" db="EMBL/GenBank/DDBJ databases">
        <title>Draft genome of Mucuna pruriens seed.</title>
        <authorList>
            <person name="Nnadi N.E."/>
            <person name="Vos R."/>
            <person name="Hasami M.H."/>
            <person name="Devisetty U.K."/>
            <person name="Aguiy J.C."/>
        </authorList>
    </citation>
    <scope>NUCLEOTIDE SEQUENCE [LARGE SCALE GENOMIC DNA]</scope>
    <source>
        <strain evidence="11">JCA_2017</strain>
    </source>
</reference>
<dbReference type="Pfam" id="PF07651">
    <property type="entry name" value="ANTH"/>
    <property type="match status" value="1"/>
</dbReference>
<dbReference type="OrthoDB" id="682511at2759"/>
<dbReference type="SMART" id="SM00273">
    <property type="entry name" value="ENTH"/>
    <property type="match status" value="1"/>
</dbReference>
<dbReference type="SUPFAM" id="SSF48464">
    <property type="entry name" value="ENTH/VHS domain"/>
    <property type="match status" value="1"/>
</dbReference>
<dbReference type="AlphaFoldDB" id="A0A371HZU9"/>
<evidence type="ECO:0000256" key="4">
    <source>
        <dbReference type="ARBA" id="ARBA00022583"/>
    </source>
</evidence>
<dbReference type="GO" id="GO:0000149">
    <property type="term" value="F:SNARE binding"/>
    <property type="evidence" value="ECO:0007669"/>
    <property type="project" value="TreeGrafter"/>
</dbReference>
<dbReference type="CDD" id="cd16987">
    <property type="entry name" value="ANTH_N_AP180_plant"/>
    <property type="match status" value="1"/>
</dbReference>
<keyword evidence="12" id="KW-1185">Reference proteome</keyword>
<dbReference type="GO" id="GO:0032050">
    <property type="term" value="F:clathrin heavy chain binding"/>
    <property type="evidence" value="ECO:0007669"/>
    <property type="project" value="TreeGrafter"/>
</dbReference>
<evidence type="ECO:0000256" key="5">
    <source>
        <dbReference type="ARBA" id="ARBA00023034"/>
    </source>
</evidence>
<evidence type="ECO:0000256" key="2">
    <source>
        <dbReference type="ARBA" id="ARBA00004555"/>
    </source>
</evidence>
<accession>A0A371HZU9</accession>
<keyword evidence="8" id="KW-0968">Cytoplasmic vesicle</keyword>
<dbReference type="GO" id="GO:0072583">
    <property type="term" value="P:clathrin-dependent endocytosis"/>
    <property type="evidence" value="ECO:0007669"/>
    <property type="project" value="InterPro"/>
</dbReference>
<keyword evidence="9" id="KW-1133">Transmembrane helix</keyword>